<evidence type="ECO:0000256" key="7">
    <source>
        <dbReference type="RuleBase" id="RU363032"/>
    </source>
</evidence>
<protein>
    <submittedName>
        <fullName evidence="9">Carbohydrate ABC transporter permease</fullName>
    </submittedName>
</protein>
<dbReference type="Proteomes" id="UP001501645">
    <property type="component" value="Unassembled WGS sequence"/>
</dbReference>
<gene>
    <name evidence="9" type="ORF">GCM10023351_19770</name>
</gene>
<evidence type="ECO:0000313" key="10">
    <source>
        <dbReference type="Proteomes" id="UP001501645"/>
    </source>
</evidence>
<dbReference type="InterPro" id="IPR035906">
    <property type="entry name" value="MetI-like_sf"/>
</dbReference>
<evidence type="ECO:0000256" key="5">
    <source>
        <dbReference type="ARBA" id="ARBA00022989"/>
    </source>
</evidence>
<feature type="transmembrane region" description="Helical" evidence="7">
    <location>
        <begin position="116"/>
        <end position="137"/>
    </location>
</feature>
<keyword evidence="10" id="KW-1185">Reference proteome</keyword>
<dbReference type="Gene3D" id="1.10.3720.10">
    <property type="entry name" value="MetI-like"/>
    <property type="match status" value="1"/>
</dbReference>
<evidence type="ECO:0000313" key="9">
    <source>
        <dbReference type="EMBL" id="GAA4775317.1"/>
    </source>
</evidence>
<dbReference type="EMBL" id="BAABKO010000003">
    <property type="protein sequence ID" value="GAA4775317.1"/>
    <property type="molecule type" value="Genomic_DNA"/>
</dbReference>
<dbReference type="PANTHER" id="PTHR43744">
    <property type="entry name" value="ABC TRANSPORTER PERMEASE PROTEIN MG189-RELATED-RELATED"/>
    <property type="match status" value="1"/>
</dbReference>
<dbReference type="SUPFAM" id="SSF161098">
    <property type="entry name" value="MetI-like"/>
    <property type="match status" value="1"/>
</dbReference>
<evidence type="ECO:0000256" key="6">
    <source>
        <dbReference type="ARBA" id="ARBA00023136"/>
    </source>
</evidence>
<evidence type="ECO:0000256" key="1">
    <source>
        <dbReference type="ARBA" id="ARBA00004651"/>
    </source>
</evidence>
<evidence type="ECO:0000256" key="2">
    <source>
        <dbReference type="ARBA" id="ARBA00022448"/>
    </source>
</evidence>
<dbReference type="CDD" id="cd06261">
    <property type="entry name" value="TM_PBP2"/>
    <property type="match status" value="1"/>
</dbReference>
<evidence type="ECO:0000259" key="8">
    <source>
        <dbReference type="PROSITE" id="PS50928"/>
    </source>
</evidence>
<keyword evidence="3" id="KW-1003">Cell membrane</keyword>
<feature type="transmembrane region" description="Helical" evidence="7">
    <location>
        <begin position="79"/>
        <end position="104"/>
    </location>
</feature>
<comment type="subcellular location">
    <subcellularLocation>
        <location evidence="1 7">Cell membrane</location>
        <topology evidence="1 7">Multi-pass membrane protein</topology>
    </subcellularLocation>
</comment>
<evidence type="ECO:0000256" key="4">
    <source>
        <dbReference type="ARBA" id="ARBA00022692"/>
    </source>
</evidence>
<comment type="caution">
    <text evidence="9">The sequence shown here is derived from an EMBL/GenBank/DDBJ whole genome shotgun (WGS) entry which is preliminary data.</text>
</comment>
<feature type="transmembrane region" description="Helical" evidence="7">
    <location>
        <begin position="149"/>
        <end position="172"/>
    </location>
</feature>
<proteinExistence type="inferred from homology"/>
<dbReference type="PROSITE" id="PS50928">
    <property type="entry name" value="ABC_TM1"/>
    <property type="match status" value="1"/>
</dbReference>
<comment type="similarity">
    <text evidence="7">Belongs to the binding-protein-dependent transport system permease family.</text>
</comment>
<evidence type="ECO:0000256" key="3">
    <source>
        <dbReference type="ARBA" id="ARBA00022475"/>
    </source>
</evidence>
<dbReference type="InterPro" id="IPR000515">
    <property type="entry name" value="MetI-like"/>
</dbReference>
<dbReference type="PANTHER" id="PTHR43744:SF12">
    <property type="entry name" value="ABC TRANSPORTER PERMEASE PROTEIN MG189-RELATED"/>
    <property type="match status" value="1"/>
</dbReference>
<feature type="transmembrane region" description="Helical" evidence="7">
    <location>
        <begin position="193"/>
        <end position="218"/>
    </location>
</feature>
<name>A0ABP9A7H3_9MICO</name>
<reference evidence="10" key="1">
    <citation type="journal article" date="2019" name="Int. J. Syst. Evol. Microbiol.">
        <title>The Global Catalogue of Microorganisms (GCM) 10K type strain sequencing project: providing services to taxonomists for standard genome sequencing and annotation.</title>
        <authorList>
            <consortium name="The Broad Institute Genomics Platform"/>
            <consortium name="The Broad Institute Genome Sequencing Center for Infectious Disease"/>
            <person name="Wu L."/>
            <person name="Ma J."/>
        </authorList>
    </citation>
    <scope>NUCLEOTIDE SEQUENCE [LARGE SCALE GENOMIC DNA]</scope>
    <source>
        <strain evidence="10">JCM 18537</strain>
    </source>
</reference>
<dbReference type="RefSeq" id="WP_345438640.1">
    <property type="nucleotide sequence ID" value="NZ_BAABKO010000003.1"/>
</dbReference>
<dbReference type="Pfam" id="PF00528">
    <property type="entry name" value="BPD_transp_1"/>
    <property type="match status" value="1"/>
</dbReference>
<organism evidence="9 10">
    <name type="scientific">Microbacterium gilvum</name>
    <dbReference type="NCBI Taxonomy" id="1336204"/>
    <lineage>
        <taxon>Bacteria</taxon>
        <taxon>Bacillati</taxon>
        <taxon>Actinomycetota</taxon>
        <taxon>Actinomycetes</taxon>
        <taxon>Micrococcales</taxon>
        <taxon>Microbacteriaceae</taxon>
        <taxon>Microbacterium</taxon>
    </lineage>
</organism>
<keyword evidence="4 7" id="KW-0812">Transmembrane</keyword>
<keyword evidence="5 7" id="KW-1133">Transmembrane helix</keyword>
<accession>A0ABP9A7H3</accession>
<keyword evidence="6 7" id="KW-0472">Membrane</keyword>
<feature type="transmembrane region" description="Helical" evidence="7">
    <location>
        <begin position="20"/>
        <end position="41"/>
    </location>
</feature>
<feature type="transmembrane region" description="Helical" evidence="7">
    <location>
        <begin position="251"/>
        <end position="272"/>
    </location>
</feature>
<sequence length="286" mass="31220">MTVAPARLPSLRRTRRRTSIAALVALILLSIVVLIPVYYLLVTTFKTTDEAAANPMGLPTSFDLTVYVDAFVRMEYPRAFLNTFLITAGSVVGVVALGSMAGYALSRKSKSRTASIAFLVLLSGLMFPYQMSILGLYEVVKALGLMNSLLAVILINVAVNLPFATLLFHAFTTTIPRELEEAAGIDGAGVFRTFATIVFPLLRPAVVTVAILNTLSAWNDFMGPLYFLQSRDKQVILQEVYRNIGQFSIDWTSLFPMMVLGVLPLVVFYLILQRQVIGGVAGSVKG</sequence>
<keyword evidence="2 7" id="KW-0813">Transport</keyword>
<feature type="domain" description="ABC transmembrane type-1" evidence="8">
    <location>
        <begin position="80"/>
        <end position="272"/>
    </location>
</feature>